<feature type="transmembrane region" description="Helical" evidence="2">
    <location>
        <begin position="60"/>
        <end position="80"/>
    </location>
</feature>
<sequence>MSSQYTFDVFAYAIYPHLSLGNWIKTPDLIYTNVIPMSKGDFRMVRNLFIKHISPHTEKLTVLFLFMCSILLGSFLTRSWPFRNDVKIVIGSGSGTDAPTQLAQYKSDGSTNISTGGTTDETTVVLSMSMTDPDNPASVRPQIEIRAIGTDFTGSPTDQGGVVSYTGTPLTGSVTVSSLSSGTSYHWQARVCDSASTCSSWVTFGGNSESESDFQVVGGNSIPNTPSSLGPADKVSGQTTTNTTPTLEFSLSDPDTADQLRYWIQIDDSSDFSSLLVSYRSATQAQGSRNFIVGQSVSGGTYVVGSQGQTLVNGSYYWRVKAVDASGAESGFVTANSGAVAFIVDTSGGSGTLAFSLTSPVDNSYVNDERPDFAWSPTSDDGSGTSQYKMSVANTSAQDDFSIDSIAPAGSSSVVTGRYTVSYQGFYDGSTGNNNISVVTSSSSEWPTTQNDGKIKEGKRTWTINGKKSDGTSLSHSSTVNVDLTKPTVTVSKLTYSTSSVTVEGNVTDTKNGSLADQSDYIRSDPKQAVISITQGTSIISQSTIDLQQTCNYSDTTSTSLICSFSQTFNQTFDPSTYTFSVTGTDKAGNQSTYQQTLAIINASPTTQTQASPATGTPSPSPILEPTLITNIKISSIGLTTAQITWNTNHPATSKVNYGLSPEFEHSVYDGTLVIEHKMQLKDLLPDTNIYFEVISQGNTTVYDAFRIFRTKKELSELTPIQAVSEVQTQLQSNPTIKQAAETTSTVVGVGAGTAALGSFIQLIFGTGGLTSVGLSQGIANLVSSLLLSLGIIKRQRKKTHGVVFNALTGDGIPGAYLIFHSKSGNLRSTITNRDGRYTVTLVPDLYTVKIIKEGFRIAPEPNKSAYAYGYANLFNPTQGITVANEPFTNMAIAVEPTVIANTLRRYWRTIQTNITGLVYKNFYVFIFIGLLLSGFATFIKPSIINGISFSLLFMGLFIQVLASFNKTRNYGVVVNARGKPSPYLSLDLYRWNGRAWDIYTHQTTDAQGRYILTPEDGYYFMRLLSSAKQILAQKQFMVNNVFPAIREKFVIPL</sequence>
<evidence type="ECO:0000256" key="2">
    <source>
        <dbReference type="SAM" id="Phobius"/>
    </source>
</evidence>
<protein>
    <recommendedName>
        <fullName evidence="5">Fibronectin type-III domain-containing protein</fullName>
    </recommendedName>
</protein>
<keyword evidence="2" id="KW-0472">Membrane</keyword>
<feature type="transmembrane region" description="Helical" evidence="2">
    <location>
        <begin position="918"/>
        <end position="937"/>
    </location>
</feature>
<gene>
    <name evidence="3" type="ORF">UV61_C0003G0052</name>
</gene>
<evidence type="ECO:0000313" key="3">
    <source>
        <dbReference type="EMBL" id="KKS87199.1"/>
    </source>
</evidence>
<dbReference type="AlphaFoldDB" id="A0A0G1CNS0"/>
<dbReference type="EMBL" id="LCFD01000003">
    <property type="protein sequence ID" value="KKS87199.1"/>
    <property type="molecule type" value="Genomic_DNA"/>
</dbReference>
<name>A0A0G1CNS0_9BACT</name>
<evidence type="ECO:0000256" key="1">
    <source>
        <dbReference type="SAM" id="MobiDB-lite"/>
    </source>
</evidence>
<dbReference type="Gene3D" id="2.60.40.1120">
    <property type="entry name" value="Carboxypeptidase-like, regulatory domain"/>
    <property type="match status" value="1"/>
</dbReference>
<dbReference type="Proteomes" id="UP000034050">
    <property type="component" value="Unassembled WGS sequence"/>
</dbReference>
<keyword evidence="2" id="KW-1133">Transmembrane helix</keyword>
<dbReference type="STRING" id="1618446.UV61_C0003G0052"/>
<dbReference type="SUPFAM" id="SSF49363">
    <property type="entry name" value="Purple acid phosphatase, N-terminal domain"/>
    <property type="match status" value="1"/>
</dbReference>
<comment type="caution">
    <text evidence="3">The sequence shown here is derived from an EMBL/GenBank/DDBJ whole genome shotgun (WGS) entry which is preliminary data.</text>
</comment>
<dbReference type="SUPFAM" id="SSF49464">
    <property type="entry name" value="Carboxypeptidase regulatory domain-like"/>
    <property type="match status" value="1"/>
</dbReference>
<keyword evidence="2" id="KW-0812">Transmembrane</keyword>
<organism evidence="3 4">
    <name type="scientific">Candidatus Gottesmanbacteria bacterium GW2011_GWB1_43_11</name>
    <dbReference type="NCBI Taxonomy" id="1618446"/>
    <lineage>
        <taxon>Bacteria</taxon>
        <taxon>Candidatus Gottesmaniibacteriota</taxon>
    </lineage>
</organism>
<proteinExistence type="predicted"/>
<dbReference type="InterPro" id="IPR008969">
    <property type="entry name" value="CarboxyPept-like_regulatory"/>
</dbReference>
<dbReference type="InterPro" id="IPR008963">
    <property type="entry name" value="Purple_acid_Pase-like_N"/>
</dbReference>
<feature type="transmembrane region" description="Helical" evidence="2">
    <location>
        <begin position="943"/>
        <end position="963"/>
    </location>
</feature>
<dbReference type="InterPro" id="IPR013783">
    <property type="entry name" value="Ig-like_fold"/>
</dbReference>
<evidence type="ECO:0000313" key="4">
    <source>
        <dbReference type="Proteomes" id="UP000034050"/>
    </source>
</evidence>
<evidence type="ECO:0008006" key="5">
    <source>
        <dbReference type="Google" id="ProtNLM"/>
    </source>
</evidence>
<feature type="transmembrane region" description="Helical" evidence="2">
    <location>
        <begin position="774"/>
        <end position="793"/>
    </location>
</feature>
<dbReference type="GO" id="GO:0003993">
    <property type="term" value="F:acid phosphatase activity"/>
    <property type="evidence" value="ECO:0007669"/>
    <property type="project" value="InterPro"/>
</dbReference>
<feature type="region of interest" description="Disordered" evidence="1">
    <location>
        <begin position="223"/>
        <end position="244"/>
    </location>
</feature>
<dbReference type="GO" id="GO:0046872">
    <property type="term" value="F:metal ion binding"/>
    <property type="evidence" value="ECO:0007669"/>
    <property type="project" value="InterPro"/>
</dbReference>
<accession>A0A0G1CNS0</accession>
<reference evidence="3 4" key="1">
    <citation type="journal article" date="2015" name="Nature">
        <title>rRNA introns, odd ribosomes, and small enigmatic genomes across a large radiation of phyla.</title>
        <authorList>
            <person name="Brown C.T."/>
            <person name="Hug L.A."/>
            <person name="Thomas B.C."/>
            <person name="Sharon I."/>
            <person name="Castelle C.J."/>
            <person name="Singh A."/>
            <person name="Wilkins M.J."/>
            <person name="Williams K.H."/>
            <person name="Banfield J.F."/>
        </authorList>
    </citation>
    <scope>NUCLEOTIDE SEQUENCE [LARGE SCALE GENOMIC DNA]</scope>
</reference>
<dbReference type="Gene3D" id="2.60.40.10">
    <property type="entry name" value="Immunoglobulins"/>
    <property type="match status" value="1"/>
</dbReference>